<evidence type="ECO:0000256" key="1">
    <source>
        <dbReference type="SAM" id="MobiDB-lite"/>
    </source>
</evidence>
<dbReference type="Pfam" id="PF05036">
    <property type="entry name" value="SPOR"/>
    <property type="match status" value="1"/>
</dbReference>
<evidence type="ECO:0000313" key="5">
    <source>
        <dbReference type="Proteomes" id="UP001141619"/>
    </source>
</evidence>
<dbReference type="GO" id="GO:0042834">
    <property type="term" value="F:peptidoglycan binding"/>
    <property type="evidence" value="ECO:0007669"/>
    <property type="project" value="InterPro"/>
</dbReference>
<feature type="transmembrane region" description="Helical" evidence="2">
    <location>
        <begin position="32"/>
        <end position="51"/>
    </location>
</feature>
<feature type="region of interest" description="Disordered" evidence="1">
    <location>
        <begin position="98"/>
        <end position="122"/>
    </location>
</feature>
<sequence length="274" mass="28079">MSRVDETREPWLRAVDPDEEGPSWIESYRKHILVTAALVLVAFGGAIWYAYQAGGGAMGDAPLVAAPDGTYRHKPEDPGGLTVPDRDKLVYNRVNGAPGAEDVHLRPGPELPMDKPEPAATEDIGGGVGDGEPALIDPLGEGAPSAAVVEDHTPVPPPATPAPASVPAPSVAVPVPPAPVKEPAKIAAKPAAGGHYMLQLGAFGTQAAADGAWAAAQKKFPAALGGLSRDIDQLSRDGKTLYRLRGSSFADKAAADAACAQLKAGSHACFVAAK</sequence>
<keyword evidence="2" id="KW-1133">Transmembrane helix</keyword>
<accession>A0A9X3TX53</accession>
<evidence type="ECO:0000256" key="2">
    <source>
        <dbReference type="SAM" id="Phobius"/>
    </source>
</evidence>
<reference evidence="4" key="1">
    <citation type="submission" date="2022-08" db="EMBL/GenBank/DDBJ databases">
        <authorList>
            <person name="Vandamme P."/>
            <person name="Hettiarachchi A."/>
            <person name="Peeters C."/>
            <person name="Cnockaert M."/>
            <person name="Carlier A."/>
        </authorList>
    </citation>
    <scope>NUCLEOTIDE SEQUENCE</scope>
    <source>
        <strain evidence="4">LMG 31809</strain>
    </source>
</reference>
<dbReference type="EMBL" id="JANWOI010000002">
    <property type="protein sequence ID" value="MDA5193315.1"/>
    <property type="molecule type" value="Genomic_DNA"/>
</dbReference>
<dbReference type="PROSITE" id="PS51724">
    <property type="entry name" value="SPOR"/>
    <property type="match status" value="1"/>
</dbReference>
<dbReference type="RefSeq" id="WP_274943018.1">
    <property type="nucleotide sequence ID" value="NZ_JANWOI010000002.1"/>
</dbReference>
<feature type="domain" description="SPOR" evidence="3">
    <location>
        <begin position="190"/>
        <end position="274"/>
    </location>
</feature>
<feature type="compositionally biased region" description="Basic and acidic residues" evidence="1">
    <location>
        <begin position="101"/>
        <end position="117"/>
    </location>
</feature>
<reference evidence="4" key="2">
    <citation type="journal article" date="2023" name="Syst. Appl. Microbiol.">
        <title>Govania unica gen. nov., sp. nov., a rare biosphere bacterium that represents a novel family in the class Alphaproteobacteria.</title>
        <authorList>
            <person name="Vandamme P."/>
            <person name="Peeters C."/>
            <person name="Hettiarachchi A."/>
            <person name="Cnockaert M."/>
            <person name="Carlier A."/>
        </authorList>
    </citation>
    <scope>NUCLEOTIDE SEQUENCE</scope>
    <source>
        <strain evidence="4">LMG 31809</strain>
    </source>
</reference>
<organism evidence="4 5">
    <name type="scientific">Govanella unica</name>
    <dbReference type="NCBI Taxonomy" id="2975056"/>
    <lineage>
        <taxon>Bacteria</taxon>
        <taxon>Pseudomonadati</taxon>
        <taxon>Pseudomonadota</taxon>
        <taxon>Alphaproteobacteria</taxon>
        <taxon>Emcibacterales</taxon>
        <taxon>Govanellaceae</taxon>
        <taxon>Govanella</taxon>
    </lineage>
</organism>
<name>A0A9X3TX53_9PROT</name>
<dbReference type="InterPro" id="IPR007730">
    <property type="entry name" value="SPOR-like_dom"/>
</dbReference>
<evidence type="ECO:0000313" key="4">
    <source>
        <dbReference type="EMBL" id="MDA5193315.1"/>
    </source>
</evidence>
<gene>
    <name evidence="4" type="ORF">NYP16_05015</name>
</gene>
<comment type="caution">
    <text evidence="4">The sequence shown here is derived from an EMBL/GenBank/DDBJ whole genome shotgun (WGS) entry which is preliminary data.</text>
</comment>
<dbReference type="Proteomes" id="UP001141619">
    <property type="component" value="Unassembled WGS sequence"/>
</dbReference>
<proteinExistence type="predicted"/>
<protein>
    <submittedName>
        <fullName evidence="4">SPOR domain-containing protein</fullName>
    </submittedName>
</protein>
<evidence type="ECO:0000259" key="3">
    <source>
        <dbReference type="PROSITE" id="PS51724"/>
    </source>
</evidence>
<dbReference type="AlphaFoldDB" id="A0A9X3TX53"/>
<dbReference type="InterPro" id="IPR036680">
    <property type="entry name" value="SPOR-like_sf"/>
</dbReference>
<keyword evidence="2" id="KW-0812">Transmembrane</keyword>
<dbReference type="SUPFAM" id="SSF110997">
    <property type="entry name" value="Sporulation related repeat"/>
    <property type="match status" value="1"/>
</dbReference>
<dbReference type="Gene3D" id="3.30.70.1070">
    <property type="entry name" value="Sporulation related repeat"/>
    <property type="match status" value="1"/>
</dbReference>
<keyword evidence="2" id="KW-0472">Membrane</keyword>
<keyword evidence="5" id="KW-1185">Reference proteome</keyword>